<gene>
    <name evidence="2" type="ORF">MWN34_03150</name>
</gene>
<proteinExistence type="predicted"/>
<evidence type="ECO:0000313" key="3">
    <source>
        <dbReference type="Proteomes" id="UP001203284"/>
    </source>
</evidence>
<dbReference type="RefSeq" id="WP_247026339.1">
    <property type="nucleotide sequence ID" value="NZ_JALKCH010000002.1"/>
</dbReference>
<comment type="caution">
    <text evidence="2">The sequence shown here is derived from an EMBL/GenBank/DDBJ whole genome shotgun (WGS) entry which is preliminary data.</text>
</comment>
<evidence type="ECO:0000256" key="1">
    <source>
        <dbReference type="SAM" id="MobiDB-lite"/>
    </source>
</evidence>
<evidence type="ECO:0000313" key="2">
    <source>
        <dbReference type="EMBL" id="MCK0195901.1"/>
    </source>
</evidence>
<sequence length="76" mass="8586">MVFPIVFLTGLAYRFFGPRRPVARTRSDLTVIDAEYRELSPEEVARDAARADATGTRPTESGRFRPSPFPERPYGP</sequence>
<feature type="compositionally biased region" description="Basic and acidic residues" evidence="1">
    <location>
        <begin position="41"/>
        <end position="50"/>
    </location>
</feature>
<feature type="compositionally biased region" description="Pro residues" evidence="1">
    <location>
        <begin position="67"/>
        <end position="76"/>
    </location>
</feature>
<protein>
    <submittedName>
        <fullName evidence="2">Uncharacterized protein</fullName>
    </submittedName>
</protein>
<reference evidence="2 3" key="1">
    <citation type="submission" date="2022-04" db="EMBL/GenBank/DDBJ databases">
        <authorList>
            <person name="Grouzdev D.S."/>
            <person name="Pantiukh K.S."/>
            <person name="Krutkina M.S."/>
        </authorList>
    </citation>
    <scope>NUCLEOTIDE SEQUENCE [LARGE SCALE GENOMIC DNA]</scope>
    <source>
        <strain evidence="2 3">6x-1</strain>
    </source>
</reference>
<keyword evidence="3" id="KW-1185">Reference proteome</keyword>
<feature type="region of interest" description="Disordered" evidence="1">
    <location>
        <begin position="41"/>
        <end position="76"/>
    </location>
</feature>
<organism evidence="2 3">
    <name type="scientific">Ancylobacter crimeensis</name>
    <dbReference type="NCBI Taxonomy" id="2579147"/>
    <lineage>
        <taxon>Bacteria</taxon>
        <taxon>Pseudomonadati</taxon>
        <taxon>Pseudomonadota</taxon>
        <taxon>Alphaproteobacteria</taxon>
        <taxon>Hyphomicrobiales</taxon>
        <taxon>Xanthobacteraceae</taxon>
        <taxon>Ancylobacter</taxon>
    </lineage>
</organism>
<dbReference type="EMBL" id="JALKCH010000002">
    <property type="protein sequence ID" value="MCK0195901.1"/>
    <property type="molecule type" value="Genomic_DNA"/>
</dbReference>
<dbReference type="Proteomes" id="UP001203284">
    <property type="component" value="Unassembled WGS sequence"/>
</dbReference>
<accession>A0ABT0D7H4</accession>
<name>A0ABT0D7H4_9HYPH</name>